<dbReference type="PROSITE" id="PS50931">
    <property type="entry name" value="HTH_LYSR"/>
    <property type="match status" value="1"/>
</dbReference>
<dbReference type="PANTHER" id="PTHR30537">
    <property type="entry name" value="HTH-TYPE TRANSCRIPTIONAL REGULATOR"/>
    <property type="match status" value="1"/>
</dbReference>
<dbReference type="Proteomes" id="UP000585363">
    <property type="component" value="Unassembled WGS sequence"/>
</dbReference>
<name>A0A848MK10_9GAMM</name>
<gene>
    <name evidence="7" type="ORF">GW590_06855</name>
</gene>
<dbReference type="PANTHER" id="PTHR30537:SF5">
    <property type="entry name" value="HTH-TYPE TRANSCRIPTIONAL ACTIVATOR TTDR-RELATED"/>
    <property type="match status" value="1"/>
</dbReference>
<evidence type="ECO:0000256" key="2">
    <source>
        <dbReference type="ARBA" id="ARBA00022491"/>
    </source>
</evidence>
<evidence type="ECO:0000256" key="5">
    <source>
        <dbReference type="ARBA" id="ARBA00023163"/>
    </source>
</evidence>
<dbReference type="InterPro" id="IPR036390">
    <property type="entry name" value="WH_DNA-bd_sf"/>
</dbReference>
<dbReference type="Gene3D" id="1.10.10.10">
    <property type="entry name" value="Winged helix-like DNA-binding domain superfamily/Winged helix DNA-binding domain"/>
    <property type="match status" value="1"/>
</dbReference>
<evidence type="ECO:0000259" key="6">
    <source>
        <dbReference type="PROSITE" id="PS50931"/>
    </source>
</evidence>
<dbReference type="CDD" id="cd08479">
    <property type="entry name" value="PBP2_CrgA_like_9"/>
    <property type="match status" value="1"/>
</dbReference>
<dbReference type="FunFam" id="1.10.10.10:FF:000001">
    <property type="entry name" value="LysR family transcriptional regulator"/>
    <property type="match status" value="1"/>
</dbReference>
<reference evidence="7 8" key="2">
    <citation type="submission" date="2020-06" db="EMBL/GenBank/DDBJ databases">
        <title>Polyphasic characterization of a Rahnella strain isolated from tree sap.</title>
        <authorList>
            <person name="Kim I.S."/>
        </authorList>
    </citation>
    <scope>NUCLEOTIDE SEQUENCE [LARGE SCALE GENOMIC DNA]</scope>
    <source>
        <strain evidence="7 8">SAP-1</strain>
    </source>
</reference>
<dbReference type="InterPro" id="IPR000847">
    <property type="entry name" value="LysR_HTH_N"/>
</dbReference>
<evidence type="ECO:0000313" key="7">
    <source>
        <dbReference type="EMBL" id="NMP26584.1"/>
    </source>
</evidence>
<dbReference type="GO" id="GO:0043565">
    <property type="term" value="F:sequence-specific DNA binding"/>
    <property type="evidence" value="ECO:0007669"/>
    <property type="project" value="TreeGrafter"/>
</dbReference>
<keyword evidence="8" id="KW-1185">Reference proteome</keyword>
<keyword evidence="2" id="KW-0678">Repressor</keyword>
<reference evidence="7 8" key="1">
    <citation type="submission" date="2020-01" db="EMBL/GenBank/DDBJ databases">
        <authorList>
            <person name="Lee S.D."/>
        </authorList>
    </citation>
    <scope>NUCLEOTIDE SEQUENCE [LARGE SCALE GENOMIC DNA]</scope>
    <source>
        <strain evidence="7 8">SAP-1</strain>
    </source>
</reference>
<proteinExistence type="inferred from homology"/>
<dbReference type="EMBL" id="JAADJU010000003">
    <property type="protein sequence ID" value="NMP26584.1"/>
    <property type="molecule type" value="Genomic_DNA"/>
</dbReference>
<dbReference type="RefSeq" id="WP_169402517.1">
    <property type="nucleotide sequence ID" value="NZ_JAADJU010000003.1"/>
</dbReference>
<dbReference type="Gene3D" id="3.40.190.290">
    <property type="match status" value="1"/>
</dbReference>
<sequence length="315" mass="35025">MPLNNKSPHTWPLVDDLNVFLTVVRKQSFAAAAVELGLSAAYVSKRINLLEKGLGVRLFLRNTRQISLTPDGEKARDGAMGVLDTMSEFISSLSDTDKHIQGHLNIGCSFGFGEQHMAPALAEFSRRYPQITCKLTLSDRVMDLIGEGIDIEIRIGNDIKELYIARKLADNARILCAAPGYLAEQGIPVEIEDLARHKCLVIQERNSPFGVWHLTRGEEARKVRVKGSLSSNSGVAVLNWALAGQGIICRSRWDVQKYIDRGLLIHLLPEYAQSANIWAVYTIKPSTSTRLKLCVDFLAEYFHLNPPVPPTECLC</sequence>
<evidence type="ECO:0000256" key="1">
    <source>
        <dbReference type="ARBA" id="ARBA00009437"/>
    </source>
</evidence>
<feature type="domain" description="HTH lysR-type" evidence="6">
    <location>
        <begin position="12"/>
        <end position="69"/>
    </location>
</feature>
<dbReference type="InterPro" id="IPR005119">
    <property type="entry name" value="LysR_subst-bd"/>
</dbReference>
<dbReference type="GO" id="GO:0003700">
    <property type="term" value="F:DNA-binding transcription factor activity"/>
    <property type="evidence" value="ECO:0007669"/>
    <property type="project" value="InterPro"/>
</dbReference>
<keyword evidence="5" id="KW-0804">Transcription</keyword>
<keyword evidence="4" id="KW-0238">DNA-binding</keyword>
<dbReference type="InterPro" id="IPR036388">
    <property type="entry name" value="WH-like_DNA-bd_sf"/>
</dbReference>
<keyword evidence="3" id="KW-0805">Transcription regulation</keyword>
<accession>A0A848MK10</accession>
<protein>
    <submittedName>
        <fullName evidence="7">LysR family transcriptional regulator</fullName>
    </submittedName>
</protein>
<organism evidence="7 8">
    <name type="scientific">Rouxiella aceris</name>
    <dbReference type="NCBI Taxonomy" id="2703884"/>
    <lineage>
        <taxon>Bacteria</taxon>
        <taxon>Pseudomonadati</taxon>
        <taxon>Pseudomonadota</taxon>
        <taxon>Gammaproteobacteria</taxon>
        <taxon>Enterobacterales</taxon>
        <taxon>Yersiniaceae</taxon>
        <taxon>Rouxiella</taxon>
    </lineage>
</organism>
<dbReference type="SUPFAM" id="SSF46785">
    <property type="entry name" value="Winged helix' DNA-binding domain"/>
    <property type="match status" value="1"/>
</dbReference>
<comment type="similarity">
    <text evidence="1">Belongs to the LysR transcriptional regulatory family.</text>
</comment>
<dbReference type="GO" id="GO:0006351">
    <property type="term" value="P:DNA-templated transcription"/>
    <property type="evidence" value="ECO:0007669"/>
    <property type="project" value="TreeGrafter"/>
</dbReference>
<dbReference type="Pfam" id="PF03466">
    <property type="entry name" value="LysR_substrate"/>
    <property type="match status" value="1"/>
</dbReference>
<evidence type="ECO:0000256" key="4">
    <source>
        <dbReference type="ARBA" id="ARBA00023125"/>
    </source>
</evidence>
<evidence type="ECO:0000256" key="3">
    <source>
        <dbReference type="ARBA" id="ARBA00023015"/>
    </source>
</evidence>
<evidence type="ECO:0000313" key="8">
    <source>
        <dbReference type="Proteomes" id="UP000585363"/>
    </source>
</evidence>
<dbReference type="SUPFAM" id="SSF53850">
    <property type="entry name" value="Periplasmic binding protein-like II"/>
    <property type="match status" value="1"/>
</dbReference>
<dbReference type="AlphaFoldDB" id="A0A848MK10"/>
<dbReference type="FunFam" id="3.40.190.290:FF:000001">
    <property type="entry name" value="Transcriptional regulator, LysR family"/>
    <property type="match status" value="1"/>
</dbReference>
<dbReference type="InterPro" id="IPR058163">
    <property type="entry name" value="LysR-type_TF_proteobact-type"/>
</dbReference>
<comment type="caution">
    <text evidence="7">The sequence shown here is derived from an EMBL/GenBank/DDBJ whole genome shotgun (WGS) entry which is preliminary data.</text>
</comment>
<dbReference type="Pfam" id="PF00126">
    <property type="entry name" value="HTH_1"/>
    <property type="match status" value="1"/>
</dbReference>